<keyword evidence="1" id="KW-1015">Disulfide bond</keyword>
<reference evidence="4 5" key="1">
    <citation type="submission" date="2007-01" db="EMBL/GenBank/DDBJ databases">
        <title>Complete sequence of Psychromonas ingrahamii 37.</title>
        <authorList>
            <consortium name="US DOE Joint Genome Institute"/>
            <person name="Copeland A."/>
            <person name="Lucas S."/>
            <person name="Lapidus A."/>
            <person name="Barry K."/>
            <person name="Detter J.C."/>
            <person name="Glavina del Rio T."/>
            <person name="Hammon N."/>
            <person name="Israni S."/>
            <person name="Dalin E."/>
            <person name="Tice H."/>
            <person name="Pitluck S."/>
            <person name="Thompson L.S."/>
            <person name="Brettin T."/>
            <person name="Bruce D."/>
            <person name="Han C."/>
            <person name="Tapia R."/>
            <person name="Schmutz J."/>
            <person name="Larimer F."/>
            <person name="Land M."/>
            <person name="Hauser L."/>
            <person name="Kyrpides N."/>
            <person name="Ivanova N."/>
            <person name="Staley J."/>
            <person name="Richardson P."/>
        </authorList>
    </citation>
    <scope>NUCLEOTIDE SEQUENCE [LARGE SCALE GENOMIC DNA]</scope>
    <source>
        <strain evidence="4 5">37</strain>
    </source>
</reference>
<dbReference type="HOGENOM" id="CLU_024054_0_0_6"/>
<dbReference type="Proteomes" id="UP000000639">
    <property type="component" value="Chromosome"/>
</dbReference>
<feature type="domain" description="Peptidase S1" evidence="3">
    <location>
        <begin position="32"/>
        <end position="273"/>
    </location>
</feature>
<evidence type="ECO:0000313" key="4">
    <source>
        <dbReference type="EMBL" id="ABM04433.1"/>
    </source>
</evidence>
<evidence type="ECO:0000259" key="3">
    <source>
        <dbReference type="PROSITE" id="PS50240"/>
    </source>
</evidence>
<accession>A1SY68</accession>
<dbReference type="Pfam" id="PF00089">
    <property type="entry name" value="Trypsin"/>
    <property type="match status" value="1"/>
</dbReference>
<dbReference type="GO" id="GO:0006508">
    <property type="term" value="P:proteolysis"/>
    <property type="evidence" value="ECO:0007669"/>
    <property type="project" value="UniProtKB-KW"/>
</dbReference>
<keyword evidence="2" id="KW-0378">Hydrolase</keyword>
<dbReference type="PROSITE" id="PS00135">
    <property type="entry name" value="TRYPSIN_SER"/>
    <property type="match status" value="1"/>
</dbReference>
<dbReference type="PROSITE" id="PS50240">
    <property type="entry name" value="TRYPSIN_DOM"/>
    <property type="match status" value="1"/>
</dbReference>
<dbReference type="InterPro" id="IPR033116">
    <property type="entry name" value="TRYPSIN_SER"/>
</dbReference>
<dbReference type="RefSeq" id="WP_011770988.1">
    <property type="nucleotide sequence ID" value="NC_008709.1"/>
</dbReference>
<dbReference type="KEGG" id="pin:Ping_2723"/>
<gene>
    <name evidence="4" type="ordered locus">Ping_2723</name>
</gene>
<dbReference type="InterPro" id="IPR020008">
    <property type="entry name" value="GlyGly_CTERM"/>
</dbReference>
<dbReference type="STRING" id="357804.Ping_2723"/>
<dbReference type="Gene3D" id="2.60.40.10">
    <property type="entry name" value="Immunoglobulins"/>
    <property type="match status" value="1"/>
</dbReference>
<proteinExistence type="predicted"/>
<dbReference type="PROSITE" id="PS00134">
    <property type="entry name" value="TRYPSIN_HIS"/>
    <property type="match status" value="1"/>
</dbReference>
<keyword evidence="2" id="KW-0645">Protease</keyword>
<dbReference type="NCBIfam" id="TIGR03501">
    <property type="entry name" value="GlyGly_CTERM"/>
    <property type="match status" value="1"/>
</dbReference>
<name>A1SY68_PSYIN</name>
<dbReference type="CDD" id="cd00190">
    <property type="entry name" value="Tryp_SPc"/>
    <property type="match status" value="1"/>
</dbReference>
<dbReference type="OrthoDB" id="9813836at2"/>
<keyword evidence="2" id="KW-0720">Serine protease</keyword>
<dbReference type="InterPro" id="IPR001254">
    <property type="entry name" value="Trypsin_dom"/>
</dbReference>
<dbReference type="AlphaFoldDB" id="A1SY68"/>
<dbReference type="GO" id="GO:0004252">
    <property type="term" value="F:serine-type endopeptidase activity"/>
    <property type="evidence" value="ECO:0007669"/>
    <property type="project" value="InterPro"/>
</dbReference>
<evidence type="ECO:0000256" key="2">
    <source>
        <dbReference type="RuleBase" id="RU363034"/>
    </source>
</evidence>
<dbReference type="EMBL" id="CP000510">
    <property type="protein sequence ID" value="ABM04433.1"/>
    <property type="molecule type" value="Genomic_DNA"/>
</dbReference>
<dbReference type="Gene3D" id="2.40.10.10">
    <property type="entry name" value="Trypsin-like serine proteases"/>
    <property type="match status" value="1"/>
</dbReference>
<evidence type="ECO:0000313" key="5">
    <source>
        <dbReference type="Proteomes" id="UP000000639"/>
    </source>
</evidence>
<dbReference type="eggNOG" id="COG5640">
    <property type="taxonomic scope" value="Bacteria"/>
</dbReference>
<dbReference type="MEROPS" id="S01.212"/>
<dbReference type="FunFam" id="2.40.10.10:FF:000003">
    <property type="entry name" value="Transmembrane serine protease 3"/>
    <property type="match status" value="1"/>
</dbReference>
<dbReference type="SUPFAM" id="SSF50494">
    <property type="entry name" value="Trypsin-like serine proteases"/>
    <property type="match status" value="1"/>
</dbReference>
<evidence type="ECO:0000256" key="1">
    <source>
        <dbReference type="ARBA" id="ARBA00023157"/>
    </source>
</evidence>
<dbReference type="PANTHER" id="PTHR24252">
    <property type="entry name" value="ACROSIN-RELATED"/>
    <property type="match status" value="1"/>
</dbReference>
<dbReference type="InterPro" id="IPR018114">
    <property type="entry name" value="TRYPSIN_HIS"/>
</dbReference>
<dbReference type="SMART" id="SM00020">
    <property type="entry name" value="Tryp_SPc"/>
    <property type="match status" value="1"/>
</dbReference>
<dbReference type="InterPro" id="IPR043504">
    <property type="entry name" value="Peptidase_S1_PA_chymotrypsin"/>
</dbReference>
<dbReference type="InterPro" id="IPR001314">
    <property type="entry name" value="Peptidase_S1A"/>
</dbReference>
<protein>
    <submittedName>
        <fullName evidence="4">Peptidase S1 and S6, chymotrypsin/Hap</fullName>
    </submittedName>
</protein>
<keyword evidence="5" id="KW-1185">Reference proteome</keyword>
<dbReference type="InterPro" id="IPR013783">
    <property type="entry name" value="Ig-like_fold"/>
</dbReference>
<dbReference type="InterPro" id="IPR009003">
    <property type="entry name" value="Peptidase_S1_PA"/>
</dbReference>
<dbReference type="PANTHER" id="PTHR24252:SF7">
    <property type="entry name" value="HYALIN"/>
    <property type="match status" value="1"/>
</dbReference>
<sequence>MKYFVINLLRVFLLVICVHYSSASAREISFRIVGGQESQVNDWLWVVSLKNNVTQNHFCGGSLIGDRWVLTAAHCLFKSGNLKLASQLTATVGEYDLSSAMVTPARRIQQIYIHPDYNSSTSVNDIALLKLASSVNNPIFISPADNEVTKKALAATEYVTVLGWGSTIPYSSYGPITYNFPNILHDVEIPLMTDAMCTKTLGSTYTAEMICAGLPEGGKDSCQGDSGGPLVIQENGWKQIGIVSWGFGCATPGHPGVYTRLALYSEWVNSISRRIYLPPDFEFNNTFIGESHSETIIIENNSEYNASLIFTAEGSNYFSYNASDCAFIETNKSCGLIITYSPSNTNISHKSITINSERRDSTALQLSLLGLPLRDATGIATAAAFQIENIAWFTGGYAPWQLTPADNTLQSGDIANNEKSLLKAQVTGSGKLSFDWATQSESGFNKLFLTVNGVIYSMIDGAEYFNTYNVYLNKKVNEVIWRYEKKTTVSTLADRAYVANVTFEEMTKDEFDLWAERNEVTMSNSGGGAMGWLSFLLLPLLFGRHFYKFREY</sequence>
<dbReference type="PRINTS" id="PR00722">
    <property type="entry name" value="CHYMOTRYPSIN"/>
</dbReference>
<organism evidence="4 5">
    <name type="scientific">Psychromonas ingrahamii (strain DSM 17664 / CCUG 51855 / 37)</name>
    <dbReference type="NCBI Taxonomy" id="357804"/>
    <lineage>
        <taxon>Bacteria</taxon>
        <taxon>Pseudomonadati</taxon>
        <taxon>Pseudomonadota</taxon>
        <taxon>Gammaproteobacteria</taxon>
        <taxon>Alteromonadales</taxon>
        <taxon>Psychromonadaceae</taxon>
        <taxon>Psychromonas</taxon>
    </lineage>
</organism>